<dbReference type="EMBL" id="CM001218">
    <property type="protein sequence ID" value="AES65877.1"/>
    <property type="molecule type" value="Genomic_DNA"/>
</dbReference>
<dbReference type="AlphaFoldDB" id="G7IQJ3"/>
<dbReference type="HOGENOM" id="CLU_2907434_0_0_1"/>
<evidence type="ECO:0000313" key="1">
    <source>
        <dbReference type="EMBL" id="AES65877.1"/>
    </source>
</evidence>
<protein>
    <recommendedName>
        <fullName evidence="4">DUF4283 domain protein</fullName>
    </recommendedName>
</protein>
<gene>
    <name evidence="1" type="ordered locus">MTR_2g054220</name>
</gene>
<keyword evidence="3" id="KW-1185">Reference proteome</keyword>
<reference evidence="2" key="3">
    <citation type="submission" date="2015-04" db="UniProtKB">
        <authorList>
            <consortium name="EnsemblPlants"/>
        </authorList>
    </citation>
    <scope>IDENTIFICATION</scope>
    <source>
        <strain evidence="2">cv. Jemalong A17</strain>
    </source>
</reference>
<evidence type="ECO:0008006" key="4">
    <source>
        <dbReference type="Google" id="ProtNLM"/>
    </source>
</evidence>
<reference evidence="1 3" key="2">
    <citation type="journal article" date="2014" name="BMC Genomics">
        <title>An improved genome release (version Mt4.0) for the model legume Medicago truncatula.</title>
        <authorList>
            <person name="Tang H."/>
            <person name="Krishnakumar V."/>
            <person name="Bidwell S."/>
            <person name="Rosen B."/>
            <person name="Chan A."/>
            <person name="Zhou S."/>
            <person name="Gentzbittel L."/>
            <person name="Childs K.L."/>
            <person name="Yandell M."/>
            <person name="Gundlach H."/>
            <person name="Mayer K.F."/>
            <person name="Schwartz D.C."/>
            <person name="Town C.D."/>
        </authorList>
    </citation>
    <scope>GENOME REANNOTATION</scope>
    <source>
        <strain evidence="2 3">cv. Jemalong A17</strain>
    </source>
</reference>
<sequence length="62" mass="7367">MENDVQWKMLPLGRGYYEFSFASFEDLRSVWAMGTINLKPGILRLFEWIRILIFGLIHHLVP</sequence>
<dbReference type="PaxDb" id="3880-AES65877"/>
<accession>G7IQJ3</accession>
<dbReference type="Proteomes" id="UP000002051">
    <property type="component" value="Chromosome 2"/>
</dbReference>
<name>G7IQJ3_MEDTR</name>
<proteinExistence type="predicted"/>
<evidence type="ECO:0000313" key="2">
    <source>
        <dbReference type="EnsemblPlants" id="AES65877"/>
    </source>
</evidence>
<organism evidence="1 3">
    <name type="scientific">Medicago truncatula</name>
    <name type="common">Barrel medic</name>
    <name type="synonym">Medicago tribuloides</name>
    <dbReference type="NCBI Taxonomy" id="3880"/>
    <lineage>
        <taxon>Eukaryota</taxon>
        <taxon>Viridiplantae</taxon>
        <taxon>Streptophyta</taxon>
        <taxon>Embryophyta</taxon>
        <taxon>Tracheophyta</taxon>
        <taxon>Spermatophyta</taxon>
        <taxon>Magnoliopsida</taxon>
        <taxon>eudicotyledons</taxon>
        <taxon>Gunneridae</taxon>
        <taxon>Pentapetalae</taxon>
        <taxon>rosids</taxon>
        <taxon>fabids</taxon>
        <taxon>Fabales</taxon>
        <taxon>Fabaceae</taxon>
        <taxon>Papilionoideae</taxon>
        <taxon>50 kb inversion clade</taxon>
        <taxon>NPAAA clade</taxon>
        <taxon>Hologalegina</taxon>
        <taxon>IRL clade</taxon>
        <taxon>Trifolieae</taxon>
        <taxon>Medicago</taxon>
    </lineage>
</organism>
<reference evidence="1 3" key="1">
    <citation type="journal article" date="2011" name="Nature">
        <title>The Medicago genome provides insight into the evolution of rhizobial symbioses.</title>
        <authorList>
            <person name="Young N.D."/>
            <person name="Debelle F."/>
            <person name="Oldroyd G.E."/>
            <person name="Geurts R."/>
            <person name="Cannon S.B."/>
            <person name="Udvardi M.K."/>
            <person name="Benedito V.A."/>
            <person name="Mayer K.F."/>
            <person name="Gouzy J."/>
            <person name="Schoof H."/>
            <person name="Van de Peer Y."/>
            <person name="Proost S."/>
            <person name="Cook D.R."/>
            <person name="Meyers B.C."/>
            <person name="Spannagl M."/>
            <person name="Cheung F."/>
            <person name="De Mita S."/>
            <person name="Krishnakumar V."/>
            <person name="Gundlach H."/>
            <person name="Zhou S."/>
            <person name="Mudge J."/>
            <person name="Bharti A.K."/>
            <person name="Murray J.D."/>
            <person name="Naoumkina M.A."/>
            <person name="Rosen B."/>
            <person name="Silverstein K.A."/>
            <person name="Tang H."/>
            <person name="Rombauts S."/>
            <person name="Zhao P.X."/>
            <person name="Zhou P."/>
            <person name="Barbe V."/>
            <person name="Bardou P."/>
            <person name="Bechner M."/>
            <person name="Bellec A."/>
            <person name="Berger A."/>
            <person name="Berges H."/>
            <person name="Bidwell S."/>
            <person name="Bisseling T."/>
            <person name="Choisne N."/>
            <person name="Couloux A."/>
            <person name="Denny R."/>
            <person name="Deshpande S."/>
            <person name="Dai X."/>
            <person name="Doyle J.J."/>
            <person name="Dudez A.M."/>
            <person name="Farmer A.D."/>
            <person name="Fouteau S."/>
            <person name="Franken C."/>
            <person name="Gibelin C."/>
            <person name="Gish J."/>
            <person name="Goldstein S."/>
            <person name="Gonzalez A.J."/>
            <person name="Green P.J."/>
            <person name="Hallab A."/>
            <person name="Hartog M."/>
            <person name="Hua A."/>
            <person name="Humphray S.J."/>
            <person name="Jeong D.H."/>
            <person name="Jing Y."/>
            <person name="Jocker A."/>
            <person name="Kenton S.M."/>
            <person name="Kim D.J."/>
            <person name="Klee K."/>
            <person name="Lai H."/>
            <person name="Lang C."/>
            <person name="Lin S."/>
            <person name="Macmil S.L."/>
            <person name="Magdelenat G."/>
            <person name="Matthews L."/>
            <person name="McCorrison J."/>
            <person name="Monaghan E.L."/>
            <person name="Mun J.H."/>
            <person name="Najar F.Z."/>
            <person name="Nicholson C."/>
            <person name="Noirot C."/>
            <person name="O'Bleness M."/>
            <person name="Paule C.R."/>
            <person name="Poulain J."/>
            <person name="Prion F."/>
            <person name="Qin B."/>
            <person name="Qu C."/>
            <person name="Retzel E.F."/>
            <person name="Riddle C."/>
            <person name="Sallet E."/>
            <person name="Samain S."/>
            <person name="Samson N."/>
            <person name="Sanders I."/>
            <person name="Saurat O."/>
            <person name="Scarpelli C."/>
            <person name="Schiex T."/>
            <person name="Segurens B."/>
            <person name="Severin A.J."/>
            <person name="Sherrier D.J."/>
            <person name="Shi R."/>
            <person name="Sims S."/>
            <person name="Singer S.R."/>
            <person name="Sinharoy S."/>
            <person name="Sterck L."/>
            <person name="Viollet A."/>
            <person name="Wang B.B."/>
            <person name="Wang K."/>
            <person name="Wang M."/>
            <person name="Wang X."/>
            <person name="Warfsmann J."/>
            <person name="Weissenbach J."/>
            <person name="White D.D."/>
            <person name="White J.D."/>
            <person name="Wiley G.B."/>
            <person name="Wincker P."/>
            <person name="Xing Y."/>
            <person name="Yang L."/>
            <person name="Yao Z."/>
            <person name="Ying F."/>
            <person name="Zhai J."/>
            <person name="Zhou L."/>
            <person name="Zuber A."/>
            <person name="Denarie J."/>
            <person name="Dixon R.A."/>
            <person name="May G.D."/>
            <person name="Schwartz D.C."/>
            <person name="Rogers J."/>
            <person name="Quetier F."/>
            <person name="Town C.D."/>
            <person name="Roe B.A."/>
        </authorList>
    </citation>
    <scope>NUCLEOTIDE SEQUENCE [LARGE SCALE GENOMIC DNA]</scope>
    <source>
        <strain evidence="1">A17</strain>
        <strain evidence="2 3">cv. Jemalong A17</strain>
    </source>
</reference>
<dbReference type="EnsemblPlants" id="AES65877">
    <property type="protein sequence ID" value="AES65877"/>
    <property type="gene ID" value="MTR_2g054220"/>
</dbReference>
<evidence type="ECO:0000313" key="3">
    <source>
        <dbReference type="Proteomes" id="UP000002051"/>
    </source>
</evidence>